<evidence type="ECO:0000313" key="2">
    <source>
        <dbReference type="EMBL" id="TGO07017.1"/>
    </source>
</evidence>
<accession>A0A4Z1ECC6</accession>
<evidence type="ECO:0000313" key="3">
    <source>
        <dbReference type="Proteomes" id="UP000297777"/>
    </source>
</evidence>
<dbReference type="OrthoDB" id="3552529at2759"/>
<gene>
    <name evidence="2" type="ORF">BTUL_0348g00050</name>
</gene>
<dbReference type="AlphaFoldDB" id="A0A4Z1ECC6"/>
<dbReference type="EMBL" id="PQXH01000346">
    <property type="protein sequence ID" value="TGO07017.1"/>
    <property type="molecule type" value="Genomic_DNA"/>
</dbReference>
<name>A0A4Z1ECC6_9HELO</name>
<proteinExistence type="predicted"/>
<feature type="region of interest" description="Disordered" evidence="1">
    <location>
        <begin position="400"/>
        <end position="461"/>
    </location>
</feature>
<keyword evidence="3" id="KW-1185">Reference proteome</keyword>
<protein>
    <submittedName>
        <fullName evidence="2">Uncharacterized protein</fullName>
    </submittedName>
</protein>
<comment type="caution">
    <text evidence="2">The sequence shown here is derived from an EMBL/GenBank/DDBJ whole genome shotgun (WGS) entry which is preliminary data.</text>
</comment>
<reference evidence="2 3" key="1">
    <citation type="submission" date="2017-12" db="EMBL/GenBank/DDBJ databases">
        <title>Comparative genomics of Botrytis spp.</title>
        <authorList>
            <person name="Valero-Jimenez C.A."/>
            <person name="Tapia P."/>
            <person name="Veloso J."/>
            <person name="Silva-Moreno E."/>
            <person name="Staats M."/>
            <person name="Valdes J.H."/>
            <person name="Van Kan J.A.L."/>
        </authorList>
    </citation>
    <scope>NUCLEOTIDE SEQUENCE [LARGE SCALE GENOMIC DNA]</scope>
    <source>
        <strain evidence="2 3">Bt9001</strain>
    </source>
</reference>
<feature type="compositionally biased region" description="Polar residues" evidence="1">
    <location>
        <begin position="279"/>
        <end position="296"/>
    </location>
</feature>
<feature type="compositionally biased region" description="Polar residues" evidence="1">
    <location>
        <begin position="422"/>
        <end position="449"/>
    </location>
</feature>
<sequence length="632" mass="70897">MTTIRSIIEKLQVYNPDDTIENLLQDPGFVRVVAESIHSLPKTSRATVSKIIGHRGLPSKQDSQSVKALKAIQKVEEINLPSKVSSKYKQCQQCPSSFWAWAGIRLDLNADETNKPIRILLGEAYLGISNLEIQREWDTINWRFFVLFFHDLMNCLDRRHLTKLFEDELVGILSSSELIIDTTTNIRNNLKRWVSAGSHYSVLSDSLGKGAPFLLPQSVTDKTWENGLPLDGPIYTSAIKHLKSKFFCRKLEELDANALGAKIRETIFKPFQWHLSTFEQSTHSNSHQSPTETGGSASPCPSPGDVRPISTQNIVTSQSEAFHNHREGGTEAESNRFGNRSSINALLNPADLTQGQQLSPVASSSFAIGGETGLIDYEKNTASKSVGVCSSRIQNRGLNCQSQAEADGPPNKRRRLHEFSSHDSSIPQPSNQTPDDANNSATSQTNCASQPIDAIEEDNTVDIRATKEQREIESIYNNASMEELDSKLEGPFHNPVMARYQKGLERSRQSVLLMVPRIQKQDCTFSITIDRAAGYEIIKLLDLQEESSQGRLKQYSNIPKENLPLLGNYLHQGIIRTEKFKSELGPRCTCIYAFTTDGVDNADDVTFSMMFDRHWGYSLRNIFHMRKMELDL</sequence>
<evidence type="ECO:0000256" key="1">
    <source>
        <dbReference type="SAM" id="MobiDB-lite"/>
    </source>
</evidence>
<organism evidence="2 3">
    <name type="scientific">Botrytis tulipae</name>
    <dbReference type="NCBI Taxonomy" id="87230"/>
    <lineage>
        <taxon>Eukaryota</taxon>
        <taxon>Fungi</taxon>
        <taxon>Dikarya</taxon>
        <taxon>Ascomycota</taxon>
        <taxon>Pezizomycotina</taxon>
        <taxon>Leotiomycetes</taxon>
        <taxon>Helotiales</taxon>
        <taxon>Sclerotiniaceae</taxon>
        <taxon>Botrytis</taxon>
    </lineage>
</organism>
<feature type="region of interest" description="Disordered" evidence="1">
    <location>
        <begin position="279"/>
        <end position="309"/>
    </location>
</feature>
<dbReference type="Proteomes" id="UP000297777">
    <property type="component" value="Unassembled WGS sequence"/>
</dbReference>